<evidence type="ECO:0000313" key="14">
    <source>
        <dbReference type="Ensembl" id="ENSAMXP00000029230.1"/>
    </source>
</evidence>
<evidence type="ECO:0000256" key="5">
    <source>
        <dbReference type="ARBA" id="ARBA00015519"/>
    </source>
</evidence>
<dbReference type="PRINTS" id="PR02086">
    <property type="entry name" value="PUTNUCHARBI1"/>
</dbReference>
<evidence type="ECO:0000256" key="6">
    <source>
        <dbReference type="ARBA" id="ARBA00022490"/>
    </source>
</evidence>
<protein>
    <recommendedName>
        <fullName evidence="5">Putative nuclease HARBI1</fullName>
    </recommendedName>
    <alternativeName>
        <fullName evidence="11">Harbinger transposase-derived nuclease</fullName>
    </alternativeName>
</protein>
<comment type="cofactor">
    <cofactor evidence="1">
        <name>a divalent metal cation</name>
        <dbReference type="ChEBI" id="CHEBI:60240"/>
    </cofactor>
</comment>
<evidence type="ECO:0000256" key="9">
    <source>
        <dbReference type="ARBA" id="ARBA00022801"/>
    </source>
</evidence>
<evidence type="ECO:0000256" key="1">
    <source>
        <dbReference type="ARBA" id="ARBA00001968"/>
    </source>
</evidence>
<evidence type="ECO:0000256" key="11">
    <source>
        <dbReference type="ARBA" id="ARBA00030126"/>
    </source>
</evidence>
<proteinExistence type="inferred from homology"/>
<name>A0A3B1II47_ASTMX</name>
<comment type="subcellular location">
    <subcellularLocation>
        <location evidence="3">Cytoplasm</location>
    </subcellularLocation>
    <subcellularLocation>
        <location evidence="2">Nucleus</location>
    </subcellularLocation>
</comment>
<dbReference type="GO" id="GO:0004518">
    <property type="term" value="F:nuclease activity"/>
    <property type="evidence" value="ECO:0007669"/>
    <property type="project" value="UniProtKB-KW"/>
</dbReference>
<dbReference type="GO" id="GO:0016787">
    <property type="term" value="F:hydrolase activity"/>
    <property type="evidence" value="ECO:0007669"/>
    <property type="project" value="UniProtKB-KW"/>
</dbReference>
<reference evidence="15" key="2">
    <citation type="journal article" date="2014" name="Nat. Commun.">
        <title>The cavefish genome reveals candidate genes for eye loss.</title>
        <authorList>
            <person name="McGaugh S.E."/>
            <person name="Gross J.B."/>
            <person name="Aken B."/>
            <person name="Blin M."/>
            <person name="Borowsky R."/>
            <person name="Chalopin D."/>
            <person name="Hinaux H."/>
            <person name="Jeffery W.R."/>
            <person name="Keene A."/>
            <person name="Ma L."/>
            <person name="Minx P."/>
            <person name="Murphy D."/>
            <person name="O'Quin K.E."/>
            <person name="Retaux S."/>
            <person name="Rohner N."/>
            <person name="Searle S.M."/>
            <person name="Stahl B.A."/>
            <person name="Tabin C."/>
            <person name="Volff J.N."/>
            <person name="Yoshizawa M."/>
            <person name="Warren W.C."/>
        </authorList>
    </citation>
    <scope>NUCLEOTIDE SEQUENCE [LARGE SCALE GENOMIC DNA]</scope>
    <source>
        <strain evidence="15">female</strain>
    </source>
</reference>
<dbReference type="PANTHER" id="PTHR22930:SF267">
    <property type="entry name" value="NUCLEASE HARBI1-RELATED"/>
    <property type="match status" value="1"/>
</dbReference>
<dbReference type="InterPro" id="IPR026103">
    <property type="entry name" value="HARBI1_animal"/>
</dbReference>
<dbReference type="AlphaFoldDB" id="A0A3B1II47"/>
<keyword evidence="7" id="KW-0540">Nuclease</keyword>
<dbReference type="Ensembl" id="ENSAMXT00000032631.1">
    <property type="protein sequence ID" value="ENSAMXP00000029230.1"/>
    <property type="gene ID" value="ENSAMXG00000035758.1"/>
</dbReference>
<evidence type="ECO:0000256" key="12">
    <source>
        <dbReference type="ARBA" id="ARBA00045850"/>
    </source>
</evidence>
<evidence type="ECO:0000256" key="10">
    <source>
        <dbReference type="ARBA" id="ARBA00023242"/>
    </source>
</evidence>
<reference evidence="14" key="4">
    <citation type="submission" date="2025-09" db="UniProtKB">
        <authorList>
            <consortium name="Ensembl"/>
        </authorList>
    </citation>
    <scope>IDENTIFICATION</scope>
</reference>
<comment type="function">
    <text evidence="12">Transposase-derived protein that may have nuclease activity. Does not have transposase activity.</text>
</comment>
<keyword evidence="15" id="KW-1185">Reference proteome</keyword>
<comment type="similarity">
    <text evidence="4">Belongs to the HARBI1 family.</text>
</comment>
<keyword evidence="6" id="KW-0963">Cytoplasm</keyword>
<dbReference type="GO" id="GO:0005634">
    <property type="term" value="C:nucleus"/>
    <property type="evidence" value="ECO:0007669"/>
    <property type="project" value="UniProtKB-SubCell"/>
</dbReference>
<organism evidence="14 15">
    <name type="scientific">Astyanax mexicanus</name>
    <name type="common">Blind cave fish</name>
    <name type="synonym">Astyanax fasciatus mexicanus</name>
    <dbReference type="NCBI Taxonomy" id="7994"/>
    <lineage>
        <taxon>Eukaryota</taxon>
        <taxon>Metazoa</taxon>
        <taxon>Chordata</taxon>
        <taxon>Craniata</taxon>
        <taxon>Vertebrata</taxon>
        <taxon>Euteleostomi</taxon>
        <taxon>Actinopterygii</taxon>
        <taxon>Neopterygii</taxon>
        <taxon>Teleostei</taxon>
        <taxon>Ostariophysi</taxon>
        <taxon>Characiformes</taxon>
        <taxon>Characoidei</taxon>
        <taxon>Acestrorhamphidae</taxon>
        <taxon>Acestrorhamphinae</taxon>
        <taxon>Astyanax</taxon>
    </lineage>
</organism>
<keyword evidence="10" id="KW-0539">Nucleus</keyword>
<feature type="domain" description="DDE Tnp4" evidence="13">
    <location>
        <begin position="178"/>
        <end position="310"/>
    </location>
</feature>
<reference evidence="14" key="3">
    <citation type="submission" date="2025-08" db="UniProtKB">
        <authorList>
            <consortium name="Ensembl"/>
        </authorList>
    </citation>
    <scope>IDENTIFICATION</scope>
</reference>
<keyword evidence="9" id="KW-0378">Hydrolase</keyword>
<accession>A0A3B1II47</accession>
<reference evidence="15" key="1">
    <citation type="submission" date="2013-03" db="EMBL/GenBank/DDBJ databases">
        <authorList>
            <person name="Jeffery W."/>
            <person name="Warren W."/>
            <person name="Wilson R.K."/>
        </authorList>
    </citation>
    <scope>NUCLEOTIDE SEQUENCE</scope>
    <source>
        <strain evidence="15">female</strain>
    </source>
</reference>
<dbReference type="InterPro" id="IPR045249">
    <property type="entry name" value="HARBI1-like"/>
</dbReference>
<evidence type="ECO:0000259" key="13">
    <source>
        <dbReference type="Pfam" id="PF13359"/>
    </source>
</evidence>
<dbReference type="InterPro" id="IPR027806">
    <property type="entry name" value="HARBI1_dom"/>
</dbReference>
<dbReference type="Pfam" id="PF13359">
    <property type="entry name" value="DDE_Tnp_4"/>
    <property type="match status" value="1"/>
</dbReference>
<evidence type="ECO:0000256" key="2">
    <source>
        <dbReference type="ARBA" id="ARBA00004123"/>
    </source>
</evidence>
<sequence length="372" mass="42695">LSHLERWIQTELTELRTHFAQTLLQNKSRSSFIMTSIVHSLQQRRRRYRQRAYNKRPSLLEDYPDDARFRFGREDILFISNLPRSHLESATLRSQALTVEEQVLIALRFYASGAFYQVIGDGMCVTKSTVCTVIHRVSSALSRLLNQFVAFPENPEQLNKIKQDFFSLSKMPNTIGVIDCTHVYIQAPHEREWEFVNRKGRHSINVQLVGDADLIVTNCVESNFFKNFQQKPSSGIILGDSGYPLLTWLMTPFATVNTDSELSFNRAHATARGTIERLNGVLKRRFACLNYLRVEPKQACNICACIVLHNIARARKVPLYNDGQSALPQPQDAEREEAACDLIGSDILYVVTRTLFPNDRLIDAWRRSLMIE</sequence>
<dbReference type="Bgee" id="ENSAMXG00000035758">
    <property type="expression patterns" value="Expressed in testis and 4 other cell types or tissues"/>
</dbReference>
<dbReference type="PANTHER" id="PTHR22930">
    <property type="match status" value="1"/>
</dbReference>
<dbReference type="Proteomes" id="UP000018467">
    <property type="component" value="Unassembled WGS sequence"/>
</dbReference>
<evidence type="ECO:0000256" key="7">
    <source>
        <dbReference type="ARBA" id="ARBA00022722"/>
    </source>
</evidence>
<dbReference type="GO" id="GO:0046872">
    <property type="term" value="F:metal ion binding"/>
    <property type="evidence" value="ECO:0007669"/>
    <property type="project" value="UniProtKB-KW"/>
</dbReference>
<evidence type="ECO:0000256" key="8">
    <source>
        <dbReference type="ARBA" id="ARBA00022723"/>
    </source>
</evidence>
<keyword evidence="8" id="KW-0479">Metal-binding</keyword>
<evidence type="ECO:0000256" key="3">
    <source>
        <dbReference type="ARBA" id="ARBA00004496"/>
    </source>
</evidence>
<dbReference type="GO" id="GO:0005737">
    <property type="term" value="C:cytoplasm"/>
    <property type="evidence" value="ECO:0007669"/>
    <property type="project" value="UniProtKB-SubCell"/>
</dbReference>
<dbReference type="GeneTree" id="ENSGT00940000154348"/>
<dbReference type="InParanoid" id="A0A3B1II47"/>
<evidence type="ECO:0000256" key="4">
    <source>
        <dbReference type="ARBA" id="ARBA00006958"/>
    </source>
</evidence>
<evidence type="ECO:0000313" key="15">
    <source>
        <dbReference type="Proteomes" id="UP000018467"/>
    </source>
</evidence>